<proteinExistence type="predicted"/>
<keyword evidence="1" id="KW-0812">Transmembrane</keyword>
<accession>A0ABV2IT33</accession>
<keyword evidence="3" id="KW-1185">Reference proteome</keyword>
<evidence type="ECO:0000313" key="2">
    <source>
        <dbReference type="EMBL" id="MET3605941.1"/>
    </source>
</evidence>
<dbReference type="Proteomes" id="UP001549111">
    <property type="component" value="Unassembled WGS sequence"/>
</dbReference>
<sequence length="73" mass="8252">MAWPIWLRPGDPVLVFRTLVFLLMVAGLLSFAVYLATGEARWRRLGLLVVRWTVIAALGFFAVLLLERLALVL</sequence>
<feature type="transmembrane region" description="Helical" evidence="1">
    <location>
        <begin position="14"/>
        <end position="36"/>
    </location>
</feature>
<dbReference type="EMBL" id="JBEPLS010000028">
    <property type="protein sequence ID" value="MET3605941.1"/>
    <property type="molecule type" value="Genomic_DNA"/>
</dbReference>
<reference evidence="2 3" key="1">
    <citation type="submission" date="2024-06" db="EMBL/GenBank/DDBJ databases">
        <title>Genomic Encyclopedia of Type Strains, Phase IV (KMG-IV): sequencing the most valuable type-strain genomes for metagenomic binning, comparative biology and taxonomic classification.</title>
        <authorList>
            <person name="Goeker M."/>
        </authorList>
    </citation>
    <scope>NUCLEOTIDE SEQUENCE [LARGE SCALE GENOMIC DNA]</scope>
    <source>
        <strain evidence="2 3">D-501</strain>
    </source>
</reference>
<name>A0ABV2IT33_9BURK</name>
<keyword evidence="1" id="KW-1133">Transmembrane helix</keyword>
<gene>
    <name evidence="2" type="ORF">ABIC99_003776</name>
</gene>
<organism evidence="2 3">
    <name type="scientific">Sphaerotilus sulfidivorans</name>
    <dbReference type="NCBI Taxonomy" id="639200"/>
    <lineage>
        <taxon>Bacteria</taxon>
        <taxon>Pseudomonadati</taxon>
        <taxon>Pseudomonadota</taxon>
        <taxon>Betaproteobacteria</taxon>
        <taxon>Burkholderiales</taxon>
        <taxon>Sphaerotilaceae</taxon>
        <taxon>Sphaerotilus</taxon>
    </lineage>
</organism>
<feature type="transmembrane region" description="Helical" evidence="1">
    <location>
        <begin position="48"/>
        <end position="66"/>
    </location>
</feature>
<protein>
    <submittedName>
        <fullName evidence="2">High-affinity K+ transport system ATPase subunit B</fullName>
    </submittedName>
</protein>
<comment type="caution">
    <text evidence="2">The sequence shown here is derived from an EMBL/GenBank/DDBJ whole genome shotgun (WGS) entry which is preliminary data.</text>
</comment>
<evidence type="ECO:0000313" key="3">
    <source>
        <dbReference type="Proteomes" id="UP001549111"/>
    </source>
</evidence>
<evidence type="ECO:0000256" key="1">
    <source>
        <dbReference type="SAM" id="Phobius"/>
    </source>
</evidence>
<keyword evidence="1" id="KW-0472">Membrane</keyword>